<comment type="caution">
    <text evidence="2">The sequence shown here is derived from an EMBL/GenBank/DDBJ whole genome shotgun (WGS) entry which is preliminary data.</text>
</comment>
<feature type="domain" description="Sequence-variable mosaic (SVM) signal sequence" evidence="1">
    <location>
        <begin position="1"/>
        <end position="33"/>
    </location>
</feature>
<reference evidence="3" key="1">
    <citation type="submission" date="2015-05" db="EMBL/GenBank/DDBJ databases">
        <title>Draft genome sequence of 'Candidatus Phytoplasma Pruni' strain CX, a plant pathogenic bacterium.</title>
        <authorList>
            <person name="Lee I.-M."/>
            <person name="Bottner-Parker K.D."/>
            <person name="Shao J."/>
            <person name="Gundersen-Rindal D.E."/>
            <person name="Zhao Y."/>
            <person name="Davis R.E."/>
        </authorList>
    </citation>
    <scope>NUCLEOTIDE SEQUENCE [LARGE SCALE GENOMIC DNA]</scope>
    <source>
        <strain evidence="3">CX</strain>
    </source>
</reference>
<name>A0A0M1MZJ4_9MOLU</name>
<dbReference type="Proteomes" id="UP000037386">
    <property type="component" value="Unassembled WGS sequence"/>
</dbReference>
<dbReference type="InterPro" id="IPR021970">
    <property type="entry name" value="SVM_signal"/>
</dbReference>
<gene>
    <name evidence="2" type="ORF">CPX_001821</name>
</gene>
<dbReference type="PATRIC" id="fig|479893.3.peg.651"/>
<dbReference type="EMBL" id="LHCF01000039">
    <property type="protein sequence ID" value="KOR75215.1"/>
    <property type="molecule type" value="Genomic_DNA"/>
</dbReference>
<organism evidence="2 3">
    <name type="scientific">Candidatus Phytoplasma pruni</name>
    <dbReference type="NCBI Taxonomy" id="479893"/>
    <lineage>
        <taxon>Bacteria</taxon>
        <taxon>Bacillati</taxon>
        <taxon>Mycoplasmatota</taxon>
        <taxon>Mollicutes</taxon>
        <taxon>Acholeplasmatales</taxon>
        <taxon>Acholeplasmataceae</taxon>
        <taxon>Candidatus Phytoplasma</taxon>
        <taxon>16SrIII (X-disease group)</taxon>
    </lineage>
</organism>
<protein>
    <recommendedName>
        <fullName evidence="1">Sequence-variable mosaic (SVM) signal sequence domain-containing protein</fullName>
    </recommendedName>
</protein>
<dbReference type="AlphaFoldDB" id="A0A0M1MZJ4"/>
<accession>A0A0M1MZJ4</accession>
<evidence type="ECO:0000259" key="1">
    <source>
        <dbReference type="Pfam" id="PF12113"/>
    </source>
</evidence>
<dbReference type="Pfam" id="PF12113">
    <property type="entry name" value="SVM_signal"/>
    <property type="match status" value="1"/>
</dbReference>
<proteinExistence type="predicted"/>
<dbReference type="RefSeq" id="WP_152907397.1">
    <property type="nucleotide sequence ID" value="NZ_LHCF01000039.1"/>
</dbReference>
<evidence type="ECO:0000313" key="2">
    <source>
        <dbReference type="EMBL" id="KOR75215.1"/>
    </source>
</evidence>
<dbReference type="STRING" id="479893.CPX_001821"/>
<evidence type="ECO:0000313" key="3">
    <source>
        <dbReference type="Proteomes" id="UP000037386"/>
    </source>
</evidence>
<sequence length="61" mass="7212">MFKIKNNLLLLNVFALIFLGLFLISSNNYIMAMENNNPLKIIYNIKNKILTKTKETHKIYH</sequence>